<proteinExistence type="predicted"/>
<keyword evidence="3" id="KW-1185">Reference proteome</keyword>
<dbReference type="AlphaFoldDB" id="A0A317NXG9"/>
<gene>
    <name evidence="2" type="ORF">DFR69_102783</name>
</gene>
<reference evidence="2 3" key="1">
    <citation type="submission" date="2018-05" db="EMBL/GenBank/DDBJ databases">
        <title>Genomic Encyclopedia of Type Strains, Phase IV (KMG-IV): sequencing the most valuable type-strain genomes for metagenomic binning, comparative biology and taxonomic classification.</title>
        <authorList>
            <person name="Goeker M."/>
        </authorList>
    </citation>
    <scope>NUCLEOTIDE SEQUENCE [LARGE SCALE GENOMIC DNA]</scope>
    <source>
        <strain evidence="2 3">DSM 44717</strain>
    </source>
</reference>
<dbReference type="InterPro" id="IPR047263">
    <property type="entry name" value="HNL-like_cupin"/>
</dbReference>
<organism evidence="2 3">
    <name type="scientific">Nocardia neocaledoniensis</name>
    <dbReference type="NCBI Taxonomy" id="236511"/>
    <lineage>
        <taxon>Bacteria</taxon>
        <taxon>Bacillati</taxon>
        <taxon>Actinomycetota</taxon>
        <taxon>Actinomycetes</taxon>
        <taxon>Mycobacteriales</taxon>
        <taxon>Nocardiaceae</taxon>
        <taxon>Nocardia</taxon>
    </lineage>
</organism>
<protein>
    <submittedName>
        <fullName evidence="2">Quercetin dioxygenase-like cupin family protein</fullName>
    </submittedName>
</protein>
<dbReference type="GO" id="GO:0051213">
    <property type="term" value="F:dioxygenase activity"/>
    <property type="evidence" value="ECO:0007669"/>
    <property type="project" value="UniProtKB-KW"/>
</dbReference>
<evidence type="ECO:0000259" key="1">
    <source>
        <dbReference type="Pfam" id="PF07883"/>
    </source>
</evidence>
<dbReference type="Proteomes" id="UP000246410">
    <property type="component" value="Unassembled WGS sequence"/>
</dbReference>
<dbReference type="PANTHER" id="PTHR43698:SF1">
    <property type="entry name" value="BLL4564 PROTEIN"/>
    <property type="match status" value="1"/>
</dbReference>
<dbReference type="InterPro" id="IPR011051">
    <property type="entry name" value="RmlC_Cupin_sf"/>
</dbReference>
<dbReference type="Gene3D" id="2.60.120.10">
    <property type="entry name" value="Jelly Rolls"/>
    <property type="match status" value="1"/>
</dbReference>
<accession>A0A317NXG9</accession>
<keyword evidence="2" id="KW-0560">Oxidoreductase</keyword>
<comment type="caution">
    <text evidence="2">The sequence shown here is derived from an EMBL/GenBank/DDBJ whole genome shotgun (WGS) entry which is preliminary data.</text>
</comment>
<feature type="domain" description="Cupin type-2" evidence="1">
    <location>
        <begin position="42"/>
        <end position="105"/>
    </location>
</feature>
<dbReference type="InterPro" id="IPR014710">
    <property type="entry name" value="RmlC-like_jellyroll"/>
</dbReference>
<dbReference type="InterPro" id="IPR013096">
    <property type="entry name" value="Cupin_2"/>
</dbReference>
<evidence type="ECO:0000313" key="2">
    <source>
        <dbReference type="EMBL" id="PWV79717.1"/>
    </source>
</evidence>
<dbReference type="PANTHER" id="PTHR43698">
    <property type="entry name" value="RIBD C-TERMINAL DOMAIN CONTAINING PROTEIN"/>
    <property type="match status" value="1"/>
</dbReference>
<dbReference type="SUPFAM" id="SSF51182">
    <property type="entry name" value="RmlC-like cupins"/>
    <property type="match status" value="1"/>
</dbReference>
<dbReference type="CDD" id="cd02233">
    <property type="entry name" value="cupin_HNL-like"/>
    <property type="match status" value="1"/>
</dbReference>
<dbReference type="RefSeq" id="WP_110036792.1">
    <property type="nucleotide sequence ID" value="NZ_QGTL01000002.1"/>
</dbReference>
<name>A0A317NXG9_9NOCA</name>
<sequence>MSTDEFDQIFPLGEPNDAYAQYFTGQSYNAPLTGGSVPVANITFEPGCRNNWHIHHGTEGGGEQVLLCTAGSGWYQAEGEEPVSMEPGTSVRVPAGTKHWHGAKADSWFSHLAFITPGANVSNEWLEPVTDEVYSTLPTTNGDDA</sequence>
<evidence type="ECO:0000313" key="3">
    <source>
        <dbReference type="Proteomes" id="UP000246410"/>
    </source>
</evidence>
<dbReference type="Pfam" id="PF07883">
    <property type="entry name" value="Cupin_2"/>
    <property type="match status" value="1"/>
</dbReference>
<dbReference type="EMBL" id="QGTL01000002">
    <property type="protein sequence ID" value="PWV79717.1"/>
    <property type="molecule type" value="Genomic_DNA"/>
</dbReference>
<keyword evidence="2" id="KW-0223">Dioxygenase</keyword>